<proteinExistence type="predicted"/>
<sequence length="425" mass="47602">MGGIAKLTELTPLESWMAQKIDVNKLSLPALRAYQERAALAGLAYAAERSAFYRYFYQDTLLEQIRSLADWDKLPLIRDRDVREQGSRMLCVGQGDIHRIVTLDSSGTTGIPKRIFFSRADQELTMDFFAKGMTTMTESGDKVLILLPCARPGGVGDLLAAGLERFGAVPLKYGPVDDCAKVVALLFRERPQVIVANPVQMLLTANYYRQKVNEGAAPIDLRAILLSTDYVADSLKECLAEIFHCRVHEHYGMTEMGLGGGVSCSALKGYHLREADMYWEVVDPSGRSLPPGEYGEIVFTTLTREAMPLIRYATGDIGRFLKEPCPCGSVLPRLDKVKGRLDSPLDLSALDEIIFAFDGVVDFQGRLEGDELLLTVCCLEPGHTWQTKDIEKALPCRAKLEIQYGIRPQMYQLKKRQININRWRR</sequence>
<dbReference type="AlphaFoldDB" id="A0A857DEH3"/>
<dbReference type="EMBL" id="CP046996">
    <property type="protein sequence ID" value="QGZ99212.1"/>
    <property type="molecule type" value="Genomic_DNA"/>
</dbReference>
<evidence type="ECO:0000259" key="1">
    <source>
        <dbReference type="Pfam" id="PF00501"/>
    </source>
</evidence>
<dbReference type="Gene3D" id="3.40.50.12780">
    <property type="entry name" value="N-terminal domain of ligase-like"/>
    <property type="match status" value="1"/>
</dbReference>
<feature type="domain" description="AMP-dependent synthetase/ligase" evidence="1">
    <location>
        <begin position="105"/>
        <end position="299"/>
    </location>
</feature>
<gene>
    <name evidence="2" type="ORF">GQ588_00275</name>
</gene>
<dbReference type="Pfam" id="PF00501">
    <property type="entry name" value="AMP-binding"/>
    <property type="match status" value="1"/>
</dbReference>
<dbReference type="PANTHER" id="PTHR36932:SF1">
    <property type="entry name" value="CAPSULAR POLYSACCHARIDE BIOSYNTHESIS PROTEIN"/>
    <property type="match status" value="1"/>
</dbReference>
<reference evidence="2 3" key="1">
    <citation type="submission" date="2019-12" db="EMBL/GenBank/DDBJ databases">
        <title>Sequence classification of anaerobic respiratory reductive dehalogenases: First we see many, then we see few.</title>
        <authorList>
            <person name="Molenda O."/>
            <person name="Puentes Jacome L.A."/>
            <person name="Cao X."/>
            <person name="Nesbo C.L."/>
            <person name="Tang S."/>
            <person name="Morson N."/>
            <person name="Patron J."/>
            <person name="Lomheim L."/>
            <person name="Wishart D.S."/>
            <person name="Edwards E.A."/>
        </authorList>
    </citation>
    <scope>NUCLEOTIDE SEQUENCE [LARGE SCALE GENOMIC DNA]</scope>
    <source>
        <strain evidence="2 3">12DCA</strain>
    </source>
</reference>
<dbReference type="InterPro" id="IPR000873">
    <property type="entry name" value="AMP-dep_synth/lig_dom"/>
</dbReference>
<dbReference type="PANTHER" id="PTHR36932">
    <property type="entry name" value="CAPSULAR POLYSACCHARIDE BIOSYNTHESIS PROTEIN"/>
    <property type="match status" value="1"/>
</dbReference>
<dbReference type="SUPFAM" id="SSF56801">
    <property type="entry name" value="Acetyl-CoA synthetase-like"/>
    <property type="match status" value="1"/>
</dbReference>
<evidence type="ECO:0000313" key="3">
    <source>
        <dbReference type="Proteomes" id="UP000430508"/>
    </source>
</evidence>
<name>A0A857DEH3_9FIRM</name>
<protein>
    <submittedName>
        <fullName evidence="2">AMP-binding protein</fullName>
    </submittedName>
</protein>
<accession>A0A857DEH3</accession>
<evidence type="ECO:0000313" key="2">
    <source>
        <dbReference type="EMBL" id="QGZ99212.1"/>
    </source>
</evidence>
<dbReference type="RefSeq" id="WP_158208041.1">
    <property type="nucleotide sequence ID" value="NZ_CP046996.1"/>
</dbReference>
<dbReference type="InterPro" id="IPR053158">
    <property type="entry name" value="CapK_Type1_Caps_Biosynth"/>
</dbReference>
<dbReference type="InterPro" id="IPR042099">
    <property type="entry name" value="ANL_N_sf"/>
</dbReference>
<dbReference type="NCBIfam" id="NF045666">
    <property type="entry name" value="DVU1553_fam_AMP"/>
    <property type="match status" value="1"/>
</dbReference>
<dbReference type="Proteomes" id="UP000430508">
    <property type="component" value="Chromosome"/>
</dbReference>
<organism evidence="2 3">
    <name type="scientific">Dehalobacter restrictus</name>
    <dbReference type="NCBI Taxonomy" id="55583"/>
    <lineage>
        <taxon>Bacteria</taxon>
        <taxon>Bacillati</taxon>
        <taxon>Bacillota</taxon>
        <taxon>Clostridia</taxon>
        <taxon>Eubacteriales</taxon>
        <taxon>Desulfitobacteriaceae</taxon>
        <taxon>Dehalobacter</taxon>
    </lineage>
</organism>